<name>A0A381VHL7_9ZZZZ</name>
<keyword evidence="8" id="KW-1133">Transmembrane helix</keyword>
<evidence type="ECO:0000256" key="5">
    <source>
        <dbReference type="ARBA" id="ARBA00022519"/>
    </source>
</evidence>
<proteinExistence type="inferred from homology"/>
<gene>
    <name evidence="11" type="ORF">METZ01_LOCUS92558</name>
</gene>
<keyword evidence="5" id="KW-0997">Cell inner membrane</keyword>
<dbReference type="Gene3D" id="1.10.40.60">
    <property type="entry name" value="EpsJ-like"/>
    <property type="match status" value="1"/>
</dbReference>
<evidence type="ECO:0000256" key="3">
    <source>
        <dbReference type="ARBA" id="ARBA00022448"/>
    </source>
</evidence>
<sequence>MVVLWVLVLLMALATEFAYSMKGEVNTTRNFKEDIQSYHLAKAGVHLAMAEILSPSSFHALQKDFGLIMGPSNKELRNDSTEVDQTTYRSSIRQEIEFGPGIITYTLEDENSKIPINKTPLNTLVKVLTTVGVESKKEKDIIANSILDWIDSDQNPRLNGAENDFYQELTPPYFAKNAPIEHLDELAMIRGIDEKILYGTDQNKGLIDYFTTYNVKSVNPNTASQKILSIIFSKSQAKSIIKEREEKGFYDNSKSDYFRIRSTGKIKGSPTNHTINTVVQKIFDKENPIILTHYWNDNSFKNF</sequence>
<evidence type="ECO:0000256" key="6">
    <source>
        <dbReference type="ARBA" id="ARBA00022692"/>
    </source>
</evidence>
<evidence type="ECO:0000256" key="9">
    <source>
        <dbReference type="ARBA" id="ARBA00023136"/>
    </source>
</evidence>
<dbReference type="PIRSF" id="PIRSF002786">
    <property type="entry name" value="XcpX"/>
    <property type="match status" value="1"/>
</dbReference>
<evidence type="ECO:0000256" key="7">
    <source>
        <dbReference type="ARBA" id="ARBA00022927"/>
    </source>
</evidence>
<accession>A0A381VHL7</accession>
<dbReference type="PANTHER" id="PTHR38831:SF2">
    <property type="entry name" value="TYPE II SECRETION SYSTEM PROTEIN K"/>
    <property type="match status" value="1"/>
</dbReference>
<keyword evidence="4" id="KW-1003">Cell membrane</keyword>
<organism evidence="11">
    <name type="scientific">marine metagenome</name>
    <dbReference type="NCBI Taxonomy" id="408172"/>
    <lineage>
        <taxon>unclassified sequences</taxon>
        <taxon>metagenomes</taxon>
        <taxon>ecological metagenomes</taxon>
    </lineage>
</organism>
<dbReference type="GO" id="GO:0009306">
    <property type="term" value="P:protein secretion"/>
    <property type="evidence" value="ECO:0007669"/>
    <property type="project" value="InterPro"/>
</dbReference>
<evidence type="ECO:0000256" key="8">
    <source>
        <dbReference type="ARBA" id="ARBA00022989"/>
    </source>
</evidence>
<dbReference type="EMBL" id="UINC01008836">
    <property type="protein sequence ID" value="SVA39704.1"/>
    <property type="molecule type" value="Genomic_DNA"/>
</dbReference>
<evidence type="ECO:0000256" key="1">
    <source>
        <dbReference type="ARBA" id="ARBA00004533"/>
    </source>
</evidence>
<dbReference type="InterPro" id="IPR049031">
    <property type="entry name" value="T2SSK_SAM-like_1st"/>
</dbReference>
<keyword evidence="3" id="KW-0813">Transport</keyword>
<dbReference type="InterPro" id="IPR038072">
    <property type="entry name" value="GspK_central_sf"/>
</dbReference>
<evidence type="ECO:0000256" key="4">
    <source>
        <dbReference type="ARBA" id="ARBA00022475"/>
    </source>
</evidence>
<comment type="subcellular location">
    <subcellularLocation>
        <location evidence="1">Cell inner membrane</location>
    </subcellularLocation>
</comment>
<evidence type="ECO:0000313" key="11">
    <source>
        <dbReference type="EMBL" id="SVA39704.1"/>
    </source>
</evidence>
<dbReference type="SUPFAM" id="SSF158544">
    <property type="entry name" value="GspK insert domain-like"/>
    <property type="match status" value="1"/>
</dbReference>
<keyword evidence="7" id="KW-0653">Protein transport</keyword>
<comment type="similarity">
    <text evidence="2">Belongs to the GSP K family.</text>
</comment>
<dbReference type="InterPro" id="IPR005628">
    <property type="entry name" value="GspK"/>
</dbReference>
<keyword evidence="9" id="KW-0472">Membrane</keyword>
<dbReference type="GO" id="GO:0005886">
    <property type="term" value="C:plasma membrane"/>
    <property type="evidence" value="ECO:0007669"/>
    <property type="project" value="UniProtKB-SubCell"/>
</dbReference>
<dbReference type="PANTHER" id="PTHR38831">
    <property type="entry name" value="TYPE II SECRETION SYSTEM PROTEIN K"/>
    <property type="match status" value="1"/>
</dbReference>
<feature type="domain" description="T2SS protein K first SAM-like" evidence="10">
    <location>
        <begin position="116"/>
        <end position="196"/>
    </location>
</feature>
<evidence type="ECO:0000259" key="10">
    <source>
        <dbReference type="Pfam" id="PF21687"/>
    </source>
</evidence>
<dbReference type="Pfam" id="PF21687">
    <property type="entry name" value="T2SSK_1st"/>
    <property type="match status" value="1"/>
</dbReference>
<evidence type="ECO:0000256" key="2">
    <source>
        <dbReference type="ARBA" id="ARBA00007246"/>
    </source>
</evidence>
<keyword evidence="6" id="KW-0812">Transmembrane</keyword>
<dbReference type="AlphaFoldDB" id="A0A381VHL7"/>
<protein>
    <recommendedName>
        <fullName evidence="10">T2SS protein K first SAM-like domain-containing protein</fullName>
    </recommendedName>
</protein>
<reference evidence="11" key="1">
    <citation type="submission" date="2018-05" db="EMBL/GenBank/DDBJ databases">
        <authorList>
            <person name="Lanie J.A."/>
            <person name="Ng W.-L."/>
            <person name="Kazmierczak K.M."/>
            <person name="Andrzejewski T.M."/>
            <person name="Davidsen T.M."/>
            <person name="Wayne K.J."/>
            <person name="Tettelin H."/>
            <person name="Glass J.I."/>
            <person name="Rusch D."/>
            <person name="Podicherti R."/>
            <person name="Tsui H.-C.T."/>
            <person name="Winkler M.E."/>
        </authorList>
    </citation>
    <scope>NUCLEOTIDE SEQUENCE</scope>
</reference>